<reference evidence="2 3" key="1">
    <citation type="submission" date="2016-09" db="EMBL/GenBank/DDBJ databases">
        <authorList>
            <person name="Reverchon S."/>
            <person name="Nasser W."/>
            <person name="Leonard S."/>
            <person name="Brochier C."/>
            <person name="Duprey A."/>
        </authorList>
    </citation>
    <scope>NUCLEOTIDE SEQUENCE [LARGE SCALE GENOMIC DNA]</scope>
    <source>
        <strain evidence="2 3">174/2</strain>
    </source>
</reference>
<dbReference type="InterPro" id="IPR000421">
    <property type="entry name" value="FA58C"/>
</dbReference>
<dbReference type="PROSITE" id="PS50022">
    <property type="entry name" value="FA58C_3"/>
    <property type="match status" value="1"/>
</dbReference>
<sequence length="703" mass="74235">MWYQTGRLSLFNSSKVVLGNNTAFADKNNGVAAGGMLLVFTDGHIQIHEIAGVVSDTELLLAGEYAGCTQSGVRYAVPVFGRDDGFDHAAYVAQIAAILAGYQSQLAQWKQVLTEHGQVTLMNSAGQSVVVKTLPDLTDAVSRMMDKTLNGADIADKAQFVANLGLSDVVRKSDLASHTHTAAQITDFTDAVRKVLVSTLAAGQGVSLAYDNINHQLVISATGNGGGGNSGGGNGYTVVTRVGVTASQSFTFPLSATGTMDYSFDAFALKEEAGLTNQVIVNNFDNGTGMVATEGMVFNGVMKPYTGGDTTLTVNDNGIYEATIPEVQISDIQVSAYTSITPVLTSNTAASGITVSATSTNGINYPWKAFDGNTSTYWSNNSGPSGLIVMFSASTTASGYYLDAALAGPPGGTGSWDFQGSGDGSTWTTLDSGTGNRVTVTRSFSQPVTYRYYRLYLPGSGGSVYEMKILNNVQRVLIQASDNKYYTVMNGELTPVPLPSSVADISAAGFISSGKIKNIIVKKLVSNQGGSLNVIVSPTPQVAKTAVLTNIKSYNSLSTVTAATVLTGAGAVKMAVSRDGNEWFTWNGSSFFSIGELTIDRAGADKLNMQGVAATTLNALTNTQWALFYADVQGVPDYISFAFGFSVPNGATDNALVDKVLLSAIFSAWKKQTETEVEIRWYPDQVTFKPVTAGNYKFAYQQP</sequence>
<dbReference type="AlphaFoldDB" id="A0A375AAC8"/>
<dbReference type="RefSeq" id="WP_180706269.1">
    <property type="nucleotide sequence ID" value="NZ_LT615367.1"/>
</dbReference>
<dbReference type="Gene3D" id="2.60.120.260">
    <property type="entry name" value="Galactose-binding domain-like"/>
    <property type="match status" value="1"/>
</dbReference>
<feature type="domain" description="F5/8 type C" evidence="1">
    <location>
        <begin position="336"/>
        <end position="455"/>
    </location>
</feature>
<dbReference type="InterPro" id="IPR008979">
    <property type="entry name" value="Galactose-bd-like_sf"/>
</dbReference>
<keyword evidence="3" id="KW-1185">Reference proteome</keyword>
<dbReference type="EMBL" id="LT615367">
    <property type="protein sequence ID" value="SLM62559.1"/>
    <property type="molecule type" value="Genomic_DNA"/>
</dbReference>
<organism evidence="2 3">
    <name type="scientific">Dickeya aquatica</name>
    <dbReference type="NCBI Taxonomy" id="1401087"/>
    <lineage>
        <taxon>Bacteria</taxon>
        <taxon>Pseudomonadati</taxon>
        <taxon>Pseudomonadota</taxon>
        <taxon>Gammaproteobacteria</taxon>
        <taxon>Enterobacterales</taxon>
        <taxon>Pectobacteriaceae</taxon>
        <taxon>Dickeya</taxon>
    </lineage>
</organism>
<gene>
    <name evidence="2" type="ORF">DAQ1742_01598</name>
</gene>
<protein>
    <recommendedName>
        <fullName evidence="1">F5/8 type C domain-containing protein</fullName>
    </recommendedName>
</protein>
<dbReference type="Proteomes" id="UP000294820">
    <property type="component" value="Chromosome 1"/>
</dbReference>
<dbReference type="SUPFAM" id="SSF49785">
    <property type="entry name" value="Galactose-binding domain-like"/>
    <property type="match status" value="1"/>
</dbReference>
<evidence type="ECO:0000313" key="2">
    <source>
        <dbReference type="EMBL" id="SLM62559.1"/>
    </source>
</evidence>
<proteinExistence type="predicted"/>
<evidence type="ECO:0000313" key="3">
    <source>
        <dbReference type="Proteomes" id="UP000294820"/>
    </source>
</evidence>
<evidence type="ECO:0000259" key="1">
    <source>
        <dbReference type="PROSITE" id="PS50022"/>
    </source>
</evidence>
<dbReference type="Pfam" id="PF00754">
    <property type="entry name" value="F5_F8_type_C"/>
    <property type="match status" value="1"/>
</dbReference>
<dbReference type="KEGG" id="daq:DAQ1742_01598"/>
<name>A0A375AAC8_9GAMM</name>
<accession>A0A375AAC8</accession>